<evidence type="ECO:0000313" key="2">
    <source>
        <dbReference type="EMBL" id="ADD67982.1"/>
    </source>
</evidence>
<feature type="region of interest" description="Disordered" evidence="1">
    <location>
        <begin position="70"/>
        <end position="89"/>
    </location>
</feature>
<organism evidence="2 3">
    <name type="scientific">Denitrovibrio acetiphilus (strain DSM 12809 / NBRC 114555 / N2460)</name>
    <dbReference type="NCBI Taxonomy" id="522772"/>
    <lineage>
        <taxon>Bacteria</taxon>
        <taxon>Pseudomonadati</taxon>
        <taxon>Deferribacterota</taxon>
        <taxon>Deferribacteres</taxon>
        <taxon>Deferribacterales</taxon>
        <taxon>Geovibrionaceae</taxon>
        <taxon>Denitrovibrio</taxon>
    </lineage>
</organism>
<dbReference type="STRING" id="522772.Dacet_1210"/>
<dbReference type="InParanoid" id="D4H7I3"/>
<evidence type="ECO:0000313" key="3">
    <source>
        <dbReference type="Proteomes" id="UP000002012"/>
    </source>
</evidence>
<protein>
    <recommendedName>
        <fullName evidence="4">Lipoprotein</fullName>
    </recommendedName>
</protein>
<accession>D4H7I3</accession>
<dbReference type="RefSeq" id="WP_013010504.1">
    <property type="nucleotide sequence ID" value="NC_013943.1"/>
</dbReference>
<proteinExistence type="predicted"/>
<dbReference type="OrthoDB" id="15348at2"/>
<keyword evidence="3" id="KW-1185">Reference proteome</keyword>
<dbReference type="PaxDb" id="522772-Dacet_1210"/>
<evidence type="ECO:0000256" key="1">
    <source>
        <dbReference type="SAM" id="MobiDB-lite"/>
    </source>
</evidence>
<dbReference type="AlphaFoldDB" id="D4H7I3"/>
<dbReference type="KEGG" id="dap:Dacet_1210"/>
<reference evidence="2 3" key="1">
    <citation type="journal article" date="2010" name="Stand. Genomic Sci.">
        <title>Complete genome sequence of Denitrovibrio acetiphilus type strain (N2460).</title>
        <authorList>
            <person name="Kiss H."/>
            <person name="Lang E."/>
            <person name="Lapidus A."/>
            <person name="Copeland A."/>
            <person name="Nolan M."/>
            <person name="Glavina Del Rio T."/>
            <person name="Chen F."/>
            <person name="Lucas S."/>
            <person name="Tice H."/>
            <person name="Cheng J.F."/>
            <person name="Han C."/>
            <person name="Goodwin L."/>
            <person name="Pitluck S."/>
            <person name="Liolios K."/>
            <person name="Pati A."/>
            <person name="Ivanova N."/>
            <person name="Mavromatis K."/>
            <person name="Chen A."/>
            <person name="Palaniappan K."/>
            <person name="Land M."/>
            <person name="Hauser L."/>
            <person name="Chang Y.J."/>
            <person name="Jeffries C.D."/>
            <person name="Detter J.C."/>
            <person name="Brettin T."/>
            <person name="Spring S."/>
            <person name="Rohde M."/>
            <person name="Goker M."/>
            <person name="Woyke T."/>
            <person name="Bristow J."/>
            <person name="Eisen J.A."/>
            <person name="Markowitz V."/>
            <person name="Hugenholtz P."/>
            <person name="Kyrpides N.C."/>
            <person name="Klenk H.P."/>
        </authorList>
    </citation>
    <scope>NUCLEOTIDE SEQUENCE [LARGE SCALE GENOMIC DNA]</scope>
    <source>
        <strain evidence="3">DSM 12809 / NBRC 114555 / N2460</strain>
    </source>
</reference>
<dbReference type="HOGENOM" id="CLU_1233532_0_0_0"/>
<dbReference type="Proteomes" id="UP000002012">
    <property type="component" value="Chromosome"/>
</dbReference>
<dbReference type="EMBL" id="CP001968">
    <property type="protein sequence ID" value="ADD67982.1"/>
    <property type="molecule type" value="Genomic_DNA"/>
</dbReference>
<dbReference type="Gene3D" id="3.10.28.20">
    <property type="entry name" value="Acetamidase/Formamidase-like domains"/>
    <property type="match status" value="1"/>
</dbReference>
<sequence length="209" mass="23209" precursor="true">MGKIIIFSITVVLFLTGCGGAAKPTAKQDSAKIQQQRAEQAQKEMEQDITSGTLNMDFGGSSAISKPVEKPEAVMPPKKQPGKVGSLMPETKYPMRDGFPEWFYTPVYDGYIGAVGIAPKQRSNSLSAQKRVARVQAQKNLAKQIEVLINSDLNVESLSSGTATVESYRQKVTSMTREQADQFLNGFKVMDEWVDPKTDDYYIWMILEK</sequence>
<dbReference type="eggNOG" id="ENOG503404X">
    <property type="taxonomic scope" value="Bacteria"/>
</dbReference>
<name>D4H7I3_DENA2</name>
<dbReference type="PROSITE" id="PS51257">
    <property type="entry name" value="PROKAR_LIPOPROTEIN"/>
    <property type="match status" value="1"/>
</dbReference>
<gene>
    <name evidence="2" type="ordered locus">Dacet_1210</name>
</gene>
<evidence type="ECO:0008006" key="4">
    <source>
        <dbReference type="Google" id="ProtNLM"/>
    </source>
</evidence>